<dbReference type="Proteomes" id="UP000032142">
    <property type="component" value="Unassembled WGS sequence"/>
</dbReference>
<name>A0A0B0MLN3_GOSAR</name>
<keyword evidence="2" id="KW-1185">Reference proteome</keyword>
<comment type="caution">
    <text evidence="1">The sequence shown here is derived from an EMBL/GenBank/DDBJ whole genome shotgun (WGS) entry which is preliminary data.</text>
</comment>
<proteinExistence type="predicted"/>
<protein>
    <submittedName>
        <fullName evidence="1">Polyribonucleotide nucleotidyltransferase</fullName>
    </submittedName>
</protein>
<evidence type="ECO:0000313" key="2">
    <source>
        <dbReference type="Proteomes" id="UP000032142"/>
    </source>
</evidence>
<dbReference type="AlphaFoldDB" id="A0A0B0MLN3"/>
<evidence type="ECO:0000313" key="1">
    <source>
        <dbReference type="EMBL" id="KHG00379.1"/>
    </source>
</evidence>
<accession>A0A0B0MLN3</accession>
<keyword evidence="1" id="KW-0808">Transferase</keyword>
<dbReference type="GO" id="GO:0016740">
    <property type="term" value="F:transferase activity"/>
    <property type="evidence" value="ECO:0007669"/>
    <property type="project" value="UniProtKB-KW"/>
</dbReference>
<reference evidence="2" key="1">
    <citation type="submission" date="2014-09" db="EMBL/GenBank/DDBJ databases">
        <authorList>
            <person name="Mudge J."/>
            <person name="Ramaraj T."/>
            <person name="Lindquist I.E."/>
            <person name="Bharti A.K."/>
            <person name="Sundararajan A."/>
            <person name="Cameron C.T."/>
            <person name="Woodward J.E."/>
            <person name="May G.D."/>
            <person name="Brubaker C."/>
            <person name="Broadhvest J."/>
            <person name="Wilkins T.A."/>
        </authorList>
    </citation>
    <scope>NUCLEOTIDE SEQUENCE</scope>
    <source>
        <strain evidence="2">cv. AKA8401</strain>
    </source>
</reference>
<dbReference type="EMBL" id="JRRC01126555">
    <property type="protein sequence ID" value="KHG00379.1"/>
    <property type="molecule type" value="Genomic_DNA"/>
</dbReference>
<sequence>MFLWKIPYRFYSYKTFSILFILIEVIRSPFLSAGSLGVPNIKIPKLCFGKVGVDNSKLNNVRICIRQRPLRYTSLVRRLEKAFSIGTEGRIDITKIIERSKAQPTPWKLDKAGRHQSIDLYDEIALVVGKDVAMESFARTFANIDLDDGNQDSVPIDCDNEEIEEVRTKVSSSGTFKCKRKNAQESVIDE</sequence>
<organism evidence="1 2">
    <name type="scientific">Gossypium arboreum</name>
    <name type="common">Tree cotton</name>
    <name type="synonym">Gossypium nanking</name>
    <dbReference type="NCBI Taxonomy" id="29729"/>
    <lineage>
        <taxon>Eukaryota</taxon>
        <taxon>Viridiplantae</taxon>
        <taxon>Streptophyta</taxon>
        <taxon>Embryophyta</taxon>
        <taxon>Tracheophyta</taxon>
        <taxon>Spermatophyta</taxon>
        <taxon>Magnoliopsida</taxon>
        <taxon>eudicotyledons</taxon>
        <taxon>Gunneridae</taxon>
        <taxon>Pentapetalae</taxon>
        <taxon>rosids</taxon>
        <taxon>malvids</taxon>
        <taxon>Malvales</taxon>
        <taxon>Malvaceae</taxon>
        <taxon>Malvoideae</taxon>
        <taxon>Gossypium</taxon>
    </lineage>
</organism>
<gene>
    <name evidence="1" type="ORF">F383_17454</name>
</gene>